<evidence type="ECO:0000256" key="1">
    <source>
        <dbReference type="SAM" id="Phobius"/>
    </source>
</evidence>
<dbReference type="RefSeq" id="WP_350342883.1">
    <property type="nucleotide sequence ID" value="NZ_CP158367.1"/>
</dbReference>
<evidence type="ECO:0000313" key="2">
    <source>
        <dbReference type="EMBL" id="XBX74125.1"/>
    </source>
</evidence>
<name>A0AAU7VJ30_9FIRM</name>
<keyword evidence="1" id="KW-0472">Membrane</keyword>
<accession>A0AAU7VJ30</accession>
<gene>
    <name evidence="2" type="ORF">PRVXT_002150</name>
</gene>
<feature type="transmembrane region" description="Helical" evidence="1">
    <location>
        <begin position="28"/>
        <end position="49"/>
    </location>
</feature>
<keyword evidence="1" id="KW-0812">Transmembrane</keyword>
<feature type="transmembrane region" description="Helical" evidence="1">
    <location>
        <begin position="6"/>
        <end position="23"/>
    </location>
</feature>
<reference evidence="2" key="1">
    <citation type="journal article" date="2013" name="Extremophiles">
        <title>Proteinivorax tanatarense gen. nov., sp. nov., an anaerobic, haloalkaliphilic, proteolytic bacterium isolated from a decaying algal bloom, and proposal of Proteinivoraceae fam. nov.</title>
        <authorList>
            <person name="Kevbrin V."/>
            <person name="Boltyanskaya Y."/>
            <person name="Zhilina T."/>
            <person name="Kolganova T."/>
            <person name="Lavrentjeva E."/>
            <person name="Kuznetsov B."/>
        </authorList>
    </citation>
    <scope>NUCLEOTIDE SEQUENCE</scope>
    <source>
        <strain evidence="2">Z-910T</strain>
    </source>
</reference>
<sequence length="86" mass="9827">MTGLKIALFPVVILDILVLITSIKNNAFFNVIGFTILLVTIEIIPRFVLGYDSKLAELIASFLMIGIIIFVFPYFLWIKHKKKENL</sequence>
<dbReference type="AlphaFoldDB" id="A0AAU7VJ30"/>
<organism evidence="2">
    <name type="scientific">Proteinivorax tanatarense</name>
    <dbReference type="NCBI Taxonomy" id="1260629"/>
    <lineage>
        <taxon>Bacteria</taxon>
        <taxon>Bacillati</taxon>
        <taxon>Bacillota</taxon>
        <taxon>Clostridia</taxon>
        <taxon>Eubacteriales</taxon>
        <taxon>Proteinivoracaceae</taxon>
        <taxon>Proteinivorax</taxon>
    </lineage>
</organism>
<protein>
    <submittedName>
        <fullName evidence="2">Uncharacterized protein</fullName>
    </submittedName>
</protein>
<reference evidence="2" key="2">
    <citation type="submission" date="2024-06" db="EMBL/GenBank/DDBJ databases">
        <authorList>
            <person name="Petrova K.O."/>
            <person name="Toshchakov S.V."/>
            <person name="Boltjanskaja Y.V."/>
            <person name="Kevbrin V."/>
        </authorList>
    </citation>
    <scope>NUCLEOTIDE SEQUENCE</scope>
    <source>
        <strain evidence="2">Z-910T</strain>
    </source>
</reference>
<proteinExistence type="predicted"/>
<dbReference type="EMBL" id="CP158367">
    <property type="protein sequence ID" value="XBX74125.1"/>
    <property type="molecule type" value="Genomic_DNA"/>
</dbReference>
<feature type="transmembrane region" description="Helical" evidence="1">
    <location>
        <begin position="55"/>
        <end position="77"/>
    </location>
</feature>
<keyword evidence="1" id="KW-1133">Transmembrane helix</keyword>